<proteinExistence type="predicted"/>
<evidence type="ECO:0000313" key="1">
    <source>
        <dbReference type="EMBL" id="CAB4045357.1"/>
    </source>
</evidence>
<evidence type="ECO:0000313" key="2">
    <source>
        <dbReference type="Proteomes" id="UP001152795"/>
    </source>
</evidence>
<feature type="non-terminal residue" evidence="1">
    <location>
        <position position="1"/>
    </location>
</feature>
<dbReference type="Proteomes" id="UP001152795">
    <property type="component" value="Unassembled WGS sequence"/>
</dbReference>
<keyword evidence="2" id="KW-1185">Reference proteome</keyword>
<gene>
    <name evidence="1" type="ORF">PACLA_8A012324</name>
</gene>
<dbReference type="AlphaFoldDB" id="A0A6S7KK09"/>
<protein>
    <submittedName>
        <fullName evidence="1">Uncharacterized protein</fullName>
    </submittedName>
</protein>
<reference evidence="1" key="1">
    <citation type="submission" date="2020-04" db="EMBL/GenBank/DDBJ databases">
        <authorList>
            <person name="Alioto T."/>
            <person name="Alioto T."/>
            <person name="Gomez Garrido J."/>
        </authorList>
    </citation>
    <scope>NUCLEOTIDE SEQUENCE</scope>
    <source>
        <strain evidence="1">A484AB</strain>
    </source>
</reference>
<organism evidence="1 2">
    <name type="scientific">Paramuricea clavata</name>
    <name type="common">Red gorgonian</name>
    <name type="synonym">Violescent sea-whip</name>
    <dbReference type="NCBI Taxonomy" id="317549"/>
    <lineage>
        <taxon>Eukaryota</taxon>
        <taxon>Metazoa</taxon>
        <taxon>Cnidaria</taxon>
        <taxon>Anthozoa</taxon>
        <taxon>Octocorallia</taxon>
        <taxon>Malacalcyonacea</taxon>
        <taxon>Plexauridae</taxon>
        <taxon>Paramuricea</taxon>
    </lineage>
</organism>
<dbReference type="EMBL" id="CACRXK020038990">
    <property type="protein sequence ID" value="CAB4045357.1"/>
    <property type="molecule type" value="Genomic_DNA"/>
</dbReference>
<name>A0A6S7KK09_PARCT</name>
<comment type="caution">
    <text evidence="1">The sequence shown here is derived from an EMBL/GenBank/DDBJ whole genome shotgun (WGS) entry which is preliminary data.</text>
</comment>
<accession>A0A6S7KK09</accession>
<sequence>MVCKFVGDKTIEFTKELWDKIDRIPNNAENSENSNVRNLTTEAKTLLRDKVIDENAVKNIFLNEIKIKNEKNDDRTIASYCRDAKNDEFWQFRFSDETFESVKNLPREPAHCFLQL</sequence>